<dbReference type="InterPro" id="IPR050682">
    <property type="entry name" value="ModA/WtpA"/>
</dbReference>
<keyword evidence="2" id="KW-0479">Metal-binding</keyword>
<name>A0ABN6M0S8_9BACT</name>
<sequence>MTDAIKALSVDFGKTHPDIEILFNFGASGALAKQIEQGAPVDIFISAHTKWMKHLADKNLIDTCSERVFGYNTLVFTGDPKLEPLGLADIVQLKRIAIGTPESVPAGQYAKQALIASGLWDTLEQGNRLMLTQDVRQALIYADRGEVDGAFVYKTDALLATNAKVLFSVPAELYDQVTYPIALTLTGTNNEAAQTLFEYLQTPAATTIITGFGFEPAK</sequence>
<dbReference type="Proteomes" id="UP000830055">
    <property type="component" value="Chromosome"/>
</dbReference>
<gene>
    <name evidence="4" type="primary">modA</name>
    <name evidence="4" type="ORF">DPPLL_08770</name>
</gene>
<protein>
    <submittedName>
        <fullName evidence="4">Molybdate ABC transporter substrate-binding protein</fullName>
    </submittedName>
</protein>
<evidence type="ECO:0000313" key="4">
    <source>
        <dbReference type="EMBL" id="BDD86512.1"/>
    </source>
</evidence>
<keyword evidence="3" id="KW-0732">Signal</keyword>
<accession>A0ABN6M0S8</accession>
<evidence type="ECO:0000313" key="5">
    <source>
        <dbReference type="Proteomes" id="UP000830055"/>
    </source>
</evidence>
<dbReference type="Gene3D" id="3.40.190.10">
    <property type="entry name" value="Periplasmic binding protein-like II"/>
    <property type="match status" value="2"/>
</dbReference>
<dbReference type="Pfam" id="PF13531">
    <property type="entry name" value="SBP_bac_11"/>
    <property type="match status" value="1"/>
</dbReference>
<dbReference type="NCBIfam" id="TIGR01256">
    <property type="entry name" value="modA"/>
    <property type="match status" value="1"/>
</dbReference>
<dbReference type="PANTHER" id="PTHR30632:SF0">
    <property type="entry name" value="SULFATE-BINDING PROTEIN"/>
    <property type="match status" value="1"/>
</dbReference>
<dbReference type="PIRSF" id="PIRSF004846">
    <property type="entry name" value="ModA"/>
    <property type="match status" value="1"/>
</dbReference>
<dbReference type="InterPro" id="IPR005950">
    <property type="entry name" value="ModA"/>
</dbReference>
<comment type="similarity">
    <text evidence="1">Belongs to the bacterial solute-binding protein ModA family.</text>
</comment>
<evidence type="ECO:0000256" key="3">
    <source>
        <dbReference type="ARBA" id="ARBA00022729"/>
    </source>
</evidence>
<dbReference type="EMBL" id="AP025516">
    <property type="protein sequence ID" value="BDD86512.1"/>
    <property type="molecule type" value="Genomic_DNA"/>
</dbReference>
<dbReference type="PANTHER" id="PTHR30632">
    <property type="entry name" value="MOLYBDATE-BINDING PERIPLASMIC PROTEIN"/>
    <property type="match status" value="1"/>
</dbReference>
<reference evidence="4 5" key="1">
    <citation type="submission" date="2022-01" db="EMBL/GenBank/DDBJ databases">
        <title>Desulfofustis limnae sp. nov., a novel mesophilic sulfate-reducing bacterium isolated from marsh soil.</title>
        <authorList>
            <person name="Watanabe M."/>
            <person name="Takahashi A."/>
            <person name="Kojima H."/>
            <person name="Fukui M."/>
        </authorList>
    </citation>
    <scope>NUCLEOTIDE SEQUENCE [LARGE SCALE GENOMIC DNA]</scope>
    <source>
        <strain evidence="4 5">PPLL</strain>
    </source>
</reference>
<evidence type="ECO:0000256" key="1">
    <source>
        <dbReference type="ARBA" id="ARBA00009175"/>
    </source>
</evidence>
<evidence type="ECO:0000256" key="2">
    <source>
        <dbReference type="ARBA" id="ARBA00022723"/>
    </source>
</evidence>
<keyword evidence="5" id="KW-1185">Reference proteome</keyword>
<proteinExistence type="inferred from homology"/>
<dbReference type="SUPFAM" id="SSF53850">
    <property type="entry name" value="Periplasmic binding protein-like II"/>
    <property type="match status" value="1"/>
</dbReference>
<organism evidence="4 5">
    <name type="scientific">Desulfofustis limnaeus</name>
    <dbReference type="NCBI Taxonomy" id="2740163"/>
    <lineage>
        <taxon>Bacteria</taxon>
        <taxon>Pseudomonadati</taxon>
        <taxon>Thermodesulfobacteriota</taxon>
        <taxon>Desulfobulbia</taxon>
        <taxon>Desulfobulbales</taxon>
        <taxon>Desulfocapsaceae</taxon>
        <taxon>Desulfofustis</taxon>
    </lineage>
</organism>